<gene>
    <name evidence="2" type="ORF">Taro_019085</name>
</gene>
<dbReference type="EMBL" id="NMUH01000910">
    <property type="protein sequence ID" value="MQL86570.1"/>
    <property type="molecule type" value="Genomic_DNA"/>
</dbReference>
<comment type="caution">
    <text evidence="2">The sequence shown here is derived from an EMBL/GenBank/DDBJ whole genome shotgun (WGS) entry which is preliminary data.</text>
</comment>
<name>A0A843UY82_COLES</name>
<sequence length="126" mass="13998">MGLAKRTPSFYSFDRSRFQTLNPFPLPAPRLRRSRRPHSRPGRRPAPPPTSSAAYGLGVPDDLGSVRGLEDEENRRQASFPLRSRGAAGLFLPSGDRRSVRQSRQGQCGEAGVIWTGTRSAQRDHE</sequence>
<keyword evidence="3" id="KW-1185">Reference proteome</keyword>
<dbReference type="AlphaFoldDB" id="A0A843UY82"/>
<evidence type="ECO:0000313" key="3">
    <source>
        <dbReference type="Proteomes" id="UP000652761"/>
    </source>
</evidence>
<feature type="compositionally biased region" description="Basic residues" evidence="1">
    <location>
        <begin position="30"/>
        <end position="43"/>
    </location>
</feature>
<dbReference type="Proteomes" id="UP000652761">
    <property type="component" value="Unassembled WGS sequence"/>
</dbReference>
<accession>A0A843UY82</accession>
<reference evidence="2" key="1">
    <citation type="submission" date="2017-07" db="EMBL/GenBank/DDBJ databases">
        <title>Taro Niue Genome Assembly and Annotation.</title>
        <authorList>
            <person name="Atibalentja N."/>
            <person name="Keating K."/>
            <person name="Fields C.J."/>
        </authorList>
    </citation>
    <scope>NUCLEOTIDE SEQUENCE</scope>
    <source>
        <strain evidence="2">Niue_2</strain>
        <tissue evidence="2">Leaf</tissue>
    </source>
</reference>
<evidence type="ECO:0000313" key="2">
    <source>
        <dbReference type="EMBL" id="MQL86570.1"/>
    </source>
</evidence>
<proteinExistence type="predicted"/>
<evidence type="ECO:0000256" key="1">
    <source>
        <dbReference type="SAM" id="MobiDB-lite"/>
    </source>
</evidence>
<protein>
    <submittedName>
        <fullName evidence="2">Uncharacterized protein</fullName>
    </submittedName>
</protein>
<organism evidence="2 3">
    <name type="scientific">Colocasia esculenta</name>
    <name type="common">Wild taro</name>
    <name type="synonym">Arum esculentum</name>
    <dbReference type="NCBI Taxonomy" id="4460"/>
    <lineage>
        <taxon>Eukaryota</taxon>
        <taxon>Viridiplantae</taxon>
        <taxon>Streptophyta</taxon>
        <taxon>Embryophyta</taxon>
        <taxon>Tracheophyta</taxon>
        <taxon>Spermatophyta</taxon>
        <taxon>Magnoliopsida</taxon>
        <taxon>Liliopsida</taxon>
        <taxon>Araceae</taxon>
        <taxon>Aroideae</taxon>
        <taxon>Colocasieae</taxon>
        <taxon>Colocasia</taxon>
    </lineage>
</organism>
<feature type="region of interest" description="Disordered" evidence="1">
    <location>
        <begin position="22"/>
        <end position="126"/>
    </location>
</feature>